<evidence type="ECO:0000259" key="2">
    <source>
        <dbReference type="PROSITE" id="PS50213"/>
    </source>
</evidence>
<keyword evidence="4" id="KW-1185">Reference proteome</keyword>
<reference evidence="3 4" key="1">
    <citation type="journal article" date="2015" name="Fungal Genet. Biol.">
        <title>Evolution of novel wood decay mechanisms in Agaricales revealed by the genome sequences of Fistulina hepatica and Cylindrobasidium torrendii.</title>
        <authorList>
            <person name="Floudas D."/>
            <person name="Held B.W."/>
            <person name="Riley R."/>
            <person name="Nagy L.G."/>
            <person name="Koehler G."/>
            <person name="Ransdell A.S."/>
            <person name="Younus H."/>
            <person name="Chow J."/>
            <person name="Chiniquy J."/>
            <person name="Lipzen A."/>
            <person name="Tritt A."/>
            <person name="Sun H."/>
            <person name="Haridas S."/>
            <person name="LaButti K."/>
            <person name="Ohm R.A."/>
            <person name="Kues U."/>
            <person name="Blanchette R.A."/>
            <person name="Grigoriev I.V."/>
            <person name="Minto R.E."/>
            <person name="Hibbett D.S."/>
        </authorList>
    </citation>
    <scope>NUCLEOTIDE SEQUENCE [LARGE SCALE GENOMIC DNA]</scope>
    <source>
        <strain evidence="3 4">FP15055 ss-10</strain>
    </source>
</reference>
<dbReference type="PROSITE" id="PS50213">
    <property type="entry name" value="FAS1"/>
    <property type="match status" value="2"/>
</dbReference>
<feature type="domain" description="FAS1" evidence="2">
    <location>
        <begin position="162"/>
        <end position="306"/>
    </location>
</feature>
<dbReference type="InterPro" id="IPR050904">
    <property type="entry name" value="Adhesion/Biosynth-related"/>
</dbReference>
<feature type="compositionally biased region" description="Low complexity" evidence="1">
    <location>
        <begin position="344"/>
        <end position="355"/>
    </location>
</feature>
<dbReference type="PANTHER" id="PTHR10900">
    <property type="entry name" value="PERIOSTIN-RELATED"/>
    <property type="match status" value="1"/>
</dbReference>
<dbReference type="OrthoDB" id="286301at2759"/>
<dbReference type="PANTHER" id="PTHR10900:SF77">
    <property type="entry name" value="FI19380P1"/>
    <property type="match status" value="1"/>
</dbReference>
<sequence>MTAEYMSLAQPLAAAGYTGLVSVMASVANTSLGMALAQRIFDGGNYTIFAPDNDAIARLPMNITSDPEMLANILSYHIVSGNFSEGNGSLQAATFPNDTIARTTLNATDLVMLEGNKSQVLVWTSENGTVMIQNQLGTKVAVSNSTVLGNFLVNGINGTLMYPTNLTSTLNSRNLTSLADVLGSISASNSTNETLADKLEGLTGYTLFAPSNMALEAASQTLSSLASNTTALTNVLGNHIINGSTLYSTGLANSTSASGETLSFTTNSSGTFVASSSGSTTVAMAKIITTNVLVNNGVVHIIDTVLGNTESNSSAASSAYESAVSVAAAAATTTETGLVTGPTGASSSSNGENGDSNGGNGSSSGGNAALTPGVDSKWLFMAFSAIVFALL</sequence>
<protein>
    <submittedName>
        <fullName evidence="3">Fasciclin-domain-containing protein</fullName>
    </submittedName>
</protein>
<gene>
    <name evidence="3" type="ORF">CYLTODRAFT_390352</name>
</gene>
<dbReference type="Gene3D" id="2.30.180.10">
    <property type="entry name" value="FAS1 domain"/>
    <property type="match status" value="2"/>
</dbReference>
<dbReference type="Proteomes" id="UP000054007">
    <property type="component" value="Unassembled WGS sequence"/>
</dbReference>
<dbReference type="Pfam" id="PF02469">
    <property type="entry name" value="Fasciclin"/>
    <property type="match status" value="2"/>
</dbReference>
<dbReference type="GO" id="GO:0005615">
    <property type="term" value="C:extracellular space"/>
    <property type="evidence" value="ECO:0007669"/>
    <property type="project" value="TreeGrafter"/>
</dbReference>
<feature type="domain" description="FAS1" evidence="2">
    <location>
        <begin position="1"/>
        <end position="160"/>
    </location>
</feature>
<dbReference type="InterPro" id="IPR000782">
    <property type="entry name" value="FAS1_domain"/>
</dbReference>
<dbReference type="STRING" id="1314674.A0A0D7BLU7"/>
<dbReference type="EMBL" id="KN880454">
    <property type="protein sequence ID" value="KIY71427.1"/>
    <property type="molecule type" value="Genomic_DNA"/>
</dbReference>
<proteinExistence type="predicted"/>
<dbReference type="SMART" id="SM00554">
    <property type="entry name" value="FAS1"/>
    <property type="match status" value="2"/>
</dbReference>
<dbReference type="InterPro" id="IPR036378">
    <property type="entry name" value="FAS1_dom_sf"/>
</dbReference>
<evidence type="ECO:0000313" key="3">
    <source>
        <dbReference type="EMBL" id="KIY71427.1"/>
    </source>
</evidence>
<organism evidence="3 4">
    <name type="scientific">Cylindrobasidium torrendii FP15055 ss-10</name>
    <dbReference type="NCBI Taxonomy" id="1314674"/>
    <lineage>
        <taxon>Eukaryota</taxon>
        <taxon>Fungi</taxon>
        <taxon>Dikarya</taxon>
        <taxon>Basidiomycota</taxon>
        <taxon>Agaricomycotina</taxon>
        <taxon>Agaricomycetes</taxon>
        <taxon>Agaricomycetidae</taxon>
        <taxon>Agaricales</taxon>
        <taxon>Marasmiineae</taxon>
        <taxon>Physalacriaceae</taxon>
        <taxon>Cylindrobasidium</taxon>
    </lineage>
</organism>
<dbReference type="SUPFAM" id="SSF82153">
    <property type="entry name" value="FAS1 domain"/>
    <property type="match status" value="2"/>
</dbReference>
<evidence type="ECO:0000313" key="4">
    <source>
        <dbReference type="Proteomes" id="UP000054007"/>
    </source>
</evidence>
<evidence type="ECO:0000256" key="1">
    <source>
        <dbReference type="SAM" id="MobiDB-lite"/>
    </source>
</evidence>
<dbReference type="AlphaFoldDB" id="A0A0D7BLU7"/>
<feature type="region of interest" description="Disordered" evidence="1">
    <location>
        <begin position="337"/>
        <end position="364"/>
    </location>
</feature>
<name>A0A0D7BLU7_9AGAR</name>
<accession>A0A0D7BLU7</accession>